<dbReference type="AlphaFoldDB" id="A0A0G4GKP8"/>
<evidence type="ECO:0008006" key="3">
    <source>
        <dbReference type="Google" id="ProtNLM"/>
    </source>
</evidence>
<proteinExistence type="predicted"/>
<feature type="compositionally biased region" description="Low complexity" evidence="1">
    <location>
        <begin position="55"/>
        <end position="73"/>
    </location>
</feature>
<feature type="compositionally biased region" description="Gly residues" evidence="1">
    <location>
        <begin position="34"/>
        <end position="44"/>
    </location>
</feature>
<gene>
    <name evidence="2" type="ORF">Cvel_22351</name>
</gene>
<name>A0A0G4GKP8_9ALVE</name>
<feature type="region of interest" description="Disordered" evidence="1">
    <location>
        <begin position="1"/>
        <end position="92"/>
    </location>
</feature>
<feature type="compositionally biased region" description="Polar residues" evidence="1">
    <location>
        <begin position="1"/>
        <end position="18"/>
    </location>
</feature>
<accession>A0A0G4GKP8</accession>
<dbReference type="EMBL" id="CDMZ01001312">
    <property type="protein sequence ID" value="CEM30614.1"/>
    <property type="molecule type" value="Genomic_DNA"/>
</dbReference>
<feature type="compositionally biased region" description="Basic and acidic residues" evidence="1">
    <location>
        <begin position="339"/>
        <end position="371"/>
    </location>
</feature>
<protein>
    <recommendedName>
        <fullName evidence="3">CR-type domain-containing protein</fullName>
    </recommendedName>
</protein>
<dbReference type="VEuPathDB" id="CryptoDB:Cvel_22351"/>
<dbReference type="PhylomeDB" id="A0A0G4GKP8"/>
<evidence type="ECO:0000256" key="1">
    <source>
        <dbReference type="SAM" id="MobiDB-lite"/>
    </source>
</evidence>
<feature type="region of interest" description="Disordered" evidence="1">
    <location>
        <begin position="334"/>
        <end position="371"/>
    </location>
</feature>
<feature type="compositionally biased region" description="Basic and acidic residues" evidence="1">
    <location>
        <begin position="76"/>
        <end position="88"/>
    </location>
</feature>
<reference evidence="2" key="1">
    <citation type="submission" date="2014-11" db="EMBL/GenBank/DDBJ databases">
        <authorList>
            <person name="Otto D Thomas"/>
            <person name="Naeem Raeece"/>
        </authorList>
    </citation>
    <scope>NUCLEOTIDE SEQUENCE</scope>
</reference>
<organism evidence="2">
    <name type="scientific">Chromera velia CCMP2878</name>
    <dbReference type="NCBI Taxonomy" id="1169474"/>
    <lineage>
        <taxon>Eukaryota</taxon>
        <taxon>Sar</taxon>
        <taxon>Alveolata</taxon>
        <taxon>Colpodellida</taxon>
        <taxon>Chromeraceae</taxon>
        <taxon>Chromera</taxon>
    </lineage>
</organism>
<feature type="compositionally biased region" description="Basic and acidic residues" evidence="1">
    <location>
        <begin position="23"/>
        <end position="33"/>
    </location>
</feature>
<sequence length="544" mass="58564">MVLAQQQLEQDTLPSVSSEMDGEGDRQAERGEMSEGGGFGGPPEGGLSVRESDTSLSAPAVVLSSSSLTCVSSGKEGGEGKQRGHEMDVQPEGVLTHRISTADGRQSEGGGRVSLRESGRATVGVVGVAPASKNILVASAQSDSLYVSTGQSVSVNGVMGEKKGHDHFDDERCKFAPVCVDGQRGVGVLRGRSALTCGGVSVPVVHQSVLGQRDHQSSVCEGPKRRHLSSPSCAVSESCTERRGGERAFEAERGDMAFSLLSVPQQYSPLSKCSRMQHDEGKMEGWLIRACQTGRMTVEAIKAFCPSDSVCTDCAEYAGAQRGYYANRKRLFTSSTDAEQQHQMDGQRDGGSGRREVNRTGKQREGTGEVKRDRHGKILCPHGRQRSRCKDCGGVSICEHGRQRRNCKECGGNGICEHGRHRFSCKECGGASICLHGRIRSQCKDCGGGSICVHGRQRSQCKDCGGASICKHGRQRNTCKDCGGKSFCEHGRKRYYCKDCGGGGICEHGRERYFCKECGGKGICVHQKRRRDCKECKLVSSLPH</sequence>
<evidence type="ECO:0000313" key="2">
    <source>
        <dbReference type="EMBL" id="CEM30614.1"/>
    </source>
</evidence>